<dbReference type="AlphaFoldDB" id="A0A6A5Z168"/>
<evidence type="ECO:0000313" key="3">
    <source>
        <dbReference type="Proteomes" id="UP000799770"/>
    </source>
</evidence>
<evidence type="ECO:0000256" key="1">
    <source>
        <dbReference type="SAM" id="MobiDB-lite"/>
    </source>
</evidence>
<feature type="compositionally biased region" description="Basic and acidic residues" evidence="1">
    <location>
        <begin position="311"/>
        <end position="320"/>
    </location>
</feature>
<gene>
    <name evidence="2" type="ORF">BDV96DRAFT_602175</name>
</gene>
<accession>A0A6A5Z168</accession>
<feature type="region of interest" description="Disordered" evidence="1">
    <location>
        <begin position="292"/>
        <end position="356"/>
    </location>
</feature>
<name>A0A6A5Z168_9PLEO</name>
<proteinExistence type="predicted"/>
<dbReference type="EMBL" id="ML977330">
    <property type="protein sequence ID" value="KAF2112804.1"/>
    <property type="molecule type" value="Genomic_DNA"/>
</dbReference>
<sequence>MATYEYECEVPLDLPPRYSMSICRGMRPKWTNCAIDDTGLWHCEACSISPTDAKWEVCHIYKFGVIDDHSRENLLFQIRKLSKAEKPAYHDAENLLKPVAYKLNPAETTQCCRWYMDSKTGEWQRCLNMRVERGSAEINNEEGRKKARHRNSERNYRKIAGKHNVDPSFSQLTWGCEMCSVHVEDINNRNDQEVRDFLDYTQDRYERLPTKTNLSGRYWTVNDRVTFINQFHYRGDDEVSGIVCQNPRYGRGLREGYAHTHCGAPYGIEPYFINDTMGRSIATGPDDVEWVNSQKQSRAEQVEQGENPEMEGGKGKERADAGPAGPADPSSSASQPAPTRQNTGPRFPGDKDILNN</sequence>
<dbReference type="Proteomes" id="UP000799770">
    <property type="component" value="Unassembled WGS sequence"/>
</dbReference>
<protein>
    <submittedName>
        <fullName evidence="2">Uncharacterized protein</fullName>
    </submittedName>
</protein>
<reference evidence="2" key="1">
    <citation type="journal article" date="2020" name="Stud. Mycol.">
        <title>101 Dothideomycetes genomes: a test case for predicting lifestyles and emergence of pathogens.</title>
        <authorList>
            <person name="Haridas S."/>
            <person name="Albert R."/>
            <person name="Binder M."/>
            <person name="Bloem J."/>
            <person name="Labutti K."/>
            <person name="Salamov A."/>
            <person name="Andreopoulos B."/>
            <person name="Baker S."/>
            <person name="Barry K."/>
            <person name="Bills G."/>
            <person name="Bluhm B."/>
            <person name="Cannon C."/>
            <person name="Castanera R."/>
            <person name="Culley D."/>
            <person name="Daum C."/>
            <person name="Ezra D."/>
            <person name="Gonzalez J."/>
            <person name="Henrissat B."/>
            <person name="Kuo A."/>
            <person name="Liang C."/>
            <person name="Lipzen A."/>
            <person name="Lutzoni F."/>
            <person name="Magnuson J."/>
            <person name="Mondo S."/>
            <person name="Nolan M."/>
            <person name="Ohm R."/>
            <person name="Pangilinan J."/>
            <person name="Park H.-J."/>
            <person name="Ramirez L."/>
            <person name="Alfaro M."/>
            <person name="Sun H."/>
            <person name="Tritt A."/>
            <person name="Yoshinaga Y."/>
            <person name="Zwiers L.-H."/>
            <person name="Turgeon B."/>
            <person name="Goodwin S."/>
            <person name="Spatafora J."/>
            <person name="Crous P."/>
            <person name="Grigoriev I."/>
        </authorList>
    </citation>
    <scope>NUCLEOTIDE SEQUENCE</scope>
    <source>
        <strain evidence="2">CBS 627.86</strain>
    </source>
</reference>
<evidence type="ECO:0000313" key="2">
    <source>
        <dbReference type="EMBL" id="KAF2112804.1"/>
    </source>
</evidence>
<organism evidence="2 3">
    <name type="scientific">Lophiotrema nucula</name>
    <dbReference type="NCBI Taxonomy" id="690887"/>
    <lineage>
        <taxon>Eukaryota</taxon>
        <taxon>Fungi</taxon>
        <taxon>Dikarya</taxon>
        <taxon>Ascomycota</taxon>
        <taxon>Pezizomycotina</taxon>
        <taxon>Dothideomycetes</taxon>
        <taxon>Pleosporomycetidae</taxon>
        <taxon>Pleosporales</taxon>
        <taxon>Lophiotremataceae</taxon>
        <taxon>Lophiotrema</taxon>
    </lineage>
</organism>
<feature type="compositionally biased region" description="Low complexity" evidence="1">
    <location>
        <begin position="321"/>
        <end position="338"/>
    </location>
</feature>
<keyword evidence="3" id="KW-1185">Reference proteome</keyword>